<dbReference type="EMBL" id="JAVRQU010000003">
    <property type="protein sequence ID" value="KAK5705253.1"/>
    <property type="molecule type" value="Genomic_DNA"/>
</dbReference>
<dbReference type="AlphaFoldDB" id="A0AAN7WFM3"/>
<protein>
    <submittedName>
        <fullName evidence="2">Uncharacterized protein</fullName>
    </submittedName>
</protein>
<accession>A0AAN7WFM3</accession>
<proteinExistence type="predicted"/>
<keyword evidence="1" id="KW-0175">Coiled coil</keyword>
<name>A0AAN7WFM3_9PEZI</name>
<dbReference type="Proteomes" id="UP001310594">
    <property type="component" value="Unassembled WGS sequence"/>
</dbReference>
<dbReference type="Pfam" id="PF14735">
    <property type="entry name" value="HAUS4"/>
    <property type="match status" value="1"/>
</dbReference>
<reference evidence="2" key="1">
    <citation type="submission" date="2023-08" db="EMBL/GenBank/DDBJ databases">
        <title>Black Yeasts Isolated from many extreme environments.</title>
        <authorList>
            <person name="Coleine C."/>
            <person name="Stajich J.E."/>
            <person name="Selbmann L."/>
        </authorList>
    </citation>
    <scope>NUCLEOTIDE SEQUENCE</scope>
    <source>
        <strain evidence="2">CCFEE 5810</strain>
    </source>
</reference>
<comment type="caution">
    <text evidence="2">The sequence shown here is derived from an EMBL/GenBank/DDBJ whole genome shotgun (WGS) entry which is preliminary data.</text>
</comment>
<dbReference type="GO" id="GO:0051225">
    <property type="term" value="P:spindle assembly"/>
    <property type="evidence" value="ECO:0007669"/>
    <property type="project" value="InterPro"/>
</dbReference>
<dbReference type="InterPro" id="IPR029327">
    <property type="entry name" value="HAUS4"/>
</dbReference>
<evidence type="ECO:0000256" key="1">
    <source>
        <dbReference type="SAM" id="Coils"/>
    </source>
</evidence>
<sequence length="307" mass="34703">MLPPVDLQILAVNPKFDALYRDLRTTKLNEDATTQLDVKAKKEHDPLQEELRRTHLEEAKRDTIRTILQDLAYRDEALPDDLRELVALTAAMLGGEIAEEDKDLVSAELERFTEHIPRITAAISKRLEEDSNVLERLLADGESIPQANIPANVQQLKNNATKYRTQLAHSRLGLASDVQQLHNLYRQTMEASIRILEQTIHGSVARGTKAKADYLATVAEGMSKKLSVQHGQLLQQVYSSEMQDALKARASAMQDESVALRRKIRDAEEKLGQYRSGKGLQSMAKEYAEIVKESEKVREDIARLEQR</sequence>
<evidence type="ECO:0000313" key="2">
    <source>
        <dbReference type="EMBL" id="KAK5705253.1"/>
    </source>
</evidence>
<evidence type="ECO:0000313" key="3">
    <source>
        <dbReference type="Proteomes" id="UP001310594"/>
    </source>
</evidence>
<gene>
    <name evidence="2" type="ORF">LTR97_002371</name>
</gene>
<dbReference type="GO" id="GO:0070652">
    <property type="term" value="C:HAUS complex"/>
    <property type="evidence" value="ECO:0007669"/>
    <property type="project" value="InterPro"/>
</dbReference>
<organism evidence="2 3">
    <name type="scientific">Elasticomyces elasticus</name>
    <dbReference type="NCBI Taxonomy" id="574655"/>
    <lineage>
        <taxon>Eukaryota</taxon>
        <taxon>Fungi</taxon>
        <taxon>Dikarya</taxon>
        <taxon>Ascomycota</taxon>
        <taxon>Pezizomycotina</taxon>
        <taxon>Dothideomycetes</taxon>
        <taxon>Dothideomycetidae</taxon>
        <taxon>Mycosphaerellales</taxon>
        <taxon>Teratosphaeriaceae</taxon>
        <taxon>Elasticomyces</taxon>
    </lineage>
</organism>
<feature type="coiled-coil region" evidence="1">
    <location>
        <begin position="250"/>
        <end position="307"/>
    </location>
</feature>